<dbReference type="PANTHER" id="PTHR33936:SF24">
    <property type="entry name" value="C2H2-TYPE DOMAIN-CONTAINING PROTEIN"/>
    <property type="match status" value="1"/>
</dbReference>
<dbReference type="PROSITE" id="PS00028">
    <property type="entry name" value="ZINC_FINGER_C2H2_1"/>
    <property type="match status" value="3"/>
</dbReference>
<feature type="domain" description="C2H2-type" evidence="2">
    <location>
        <begin position="47"/>
        <end position="80"/>
    </location>
</feature>
<feature type="domain" description="C2H2-type" evidence="2">
    <location>
        <begin position="5"/>
        <end position="33"/>
    </location>
</feature>
<dbReference type="SUPFAM" id="SSF57667">
    <property type="entry name" value="beta-beta-alpha zinc fingers"/>
    <property type="match status" value="1"/>
</dbReference>
<proteinExistence type="predicted"/>
<evidence type="ECO:0000259" key="2">
    <source>
        <dbReference type="PROSITE" id="PS50157"/>
    </source>
</evidence>
<accession>A0A9N9MXR9</accession>
<dbReference type="EMBL" id="OU892284">
    <property type="protein sequence ID" value="CAG9772792.1"/>
    <property type="molecule type" value="Genomic_DNA"/>
</dbReference>
<dbReference type="OrthoDB" id="6782111at2759"/>
<gene>
    <name evidence="3" type="ORF">CEUTPL_LOCUS13195</name>
</gene>
<evidence type="ECO:0000313" key="3">
    <source>
        <dbReference type="EMBL" id="CAG9772792.1"/>
    </source>
</evidence>
<dbReference type="InterPro" id="IPR036236">
    <property type="entry name" value="Znf_C2H2_sf"/>
</dbReference>
<dbReference type="PROSITE" id="PS50157">
    <property type="entry name" value="ZINC_FINGER_C2H2_2"/>
    <property type="match status" value="3"/>
</dbReference>
<organism evidence="3 4">
    <name type="scientific">Ceutorhynchus assimilis</name>
    <name type="common">cabbage seed weevil</name>
    <dbReference type="NCBI Taxonomy" id="467358"/>
    <lineage>
        <taxon>Eukaryota</taxon>
        <taxon>Metazoa</taxon>
        <taxon>Ecdysozoa</taxon>
        <taxon>Arthropoda</taxon>
        <taxon>Hexapoda</taxon>
        <taxon>Insecta</taxon>
        <taxon>Pterygota</taxon>
        <taxon>Neoptera</taxon>
        <taxon>Endopterygota</taxon>
        <taxon>Coleoptera</taxon>
        <taxon>Polyphaga</taxon>
        <taxon>Cucujiformia</taxon>
        <taxon>Curculionidae</taxon>
        <taxon>Ceutorhynchinae</taxon>
        <taxon>Ceutorhynchus</taxon>
    </lineage>
</organism>
<dbReference type="PANTHER" id="PTHR33936">
    <property type="entry name" value="PROTEIN CBG17840"/>
    <property type="match status" value="1"/>
</dbReference>
<keyword evidence="1" id="KW-0862">Zinc</keyword>
<name>A0A9N9MXR9_9CUCU</name>
<dbReference type="Gene3D" id="3.30.160.60">
    <property type="entry name" value="Classic Zinc Finger"/>
    <property type="match status" value="1"/>
</dbReference>
<dbReference type="InterPro" id="IPR052797">
    <property type="entry name" value="RegFact_GeneExpr_CellDeath"/>
</dbReference>
<dbReference type="InterPro" id="IPR013087">
    <property type="entry name" value="Znf_C2H2_type"/>
</dbReference>
<keyword evidence="1" id="KW-0479">Metal-binding</keyword>
<dbReference type="GO" id="GO:0008270">
    <property type="term" value="F:zinc ion binding"/>
    <property type="evidence" value="ECO:0007669"/>
    <property type="project" value="UniProtKB-KW"/>
</dbReference>
<sequence length="335" mass="39137">MDKVNYCTICKKQFKMLKNLRQHSRKFHPDKVDDLAPLKALKLKHVAKCNECNTKFIKYSGLKRHVLKFHKDKFHDLVKPKHYNYTCEQCQKHFNHIKNFKYHCKTHNTHDPDKGLMCKLCANDSKYSKISDLFEHYHETHDVAIVIESHDFANLQEFAKWKKDEESKINGLFVIAHGSDKTEGYTRTKYVCDRSGIFKSRSTGLRRRKSKKINGYCPAEMIVKIIDGKYDVTFLRTHIGHDTNQKLVETEDKSRDKSNLVGEENVACEVLVGFSDNTKQIQFLEKKENFKLKMSKIIDSLACDKELDIAMEIMAPLESTLTVFRNLMNESDMET</sequence>
<keyword evidence="1" id="KW-0863">Zinc-finger</keyword>
<keyword evidence="4" id="KW-1185">Reference proteome</keyword>
<dbReference type="Proteomes" id="UP001152799">
    <property type="component" value="Chromosome 8"/>
</dbReference>
<evidence type="ECO:0000313" key="4">
    <source>
        <dbReference type="Proteomes" id="UP001152799"/>
    </source>
</evidence>
<dbReference type="SMART" id="SM00355">
    <property type="entry name" value="ZnF_C2H2"/>
    <property type="match status" value="4"/>
</dbReference>
<protein>
    <recommendedName>
        <fullName evidence="2">C2H2-type domain-containing protein</fullName>
    </recommendedName>
</protein>
<feature type="domain" description="C2H2-type" evidence="2">
    <location>
        <begin position="85"/>
        <end position="112"/>
    </location>
</feature>
<evidence type="ECO:0000256" key="1">
    <source>
        <dbReference type="PROSITE-ProRule" id="PRU00042"/>
    </source>
</evidence>
<dbReference type="AlphaFoldDB" id="A0A9N9MXR9"/>
<reference evidence="3" key="1">
    <citation type="submission" date="2022-01" db="EMBL/GenBank/DDBJ databases">
        <authorList>
            <person name="King R."/>
        </authorList>
    </citation>
    <scope>NUCLEOTIDE SEQUENCE</scope>
</reference>